<evidence type="ECO:0000256" key="8">
    <source>
        <dbReference type="ARBA" id="ARBA00023180"/>
    </source>
</evidence>
<keyword evidence="4" id="KW-0732">Signal</keyword>
<comment type="subcellular location">
    <subcellularLocation>
        <location evidence="1">Endoplasmic reticulum membrane</location>
        <topology evidence="1">Single-pass membrane protein</topology>
    </subcellularLocation>
</comment>
<proteinExistence type="inferred from homology"/>
<dbReference type="STRING" id="7266.A0A3B0JGV8"/>
<feature type="transmembrane region" description="Helical" evidence="10">
    <location>
        <begin position="510"/>
        <end position="532"/>
    </location>
</feature>
<accession>A0A3B0JGV8</accession>
<evidence type="ECO:0000313" key="11">
    <source>
        <dbReference type="EMBL" id="SPP81624.1"/>
    </source>
</evidence>
<evidence type="ECO:0000256" key="3">
    <source>
        <dbReference type="ARBA" id="ARBA00022692"/>
    </source>
</evidence>
<evidence type="ECO:0000256" key="7">
    <source>
        <dbReference type="ARBA" id="ARBA00023136"/>
    </source>
</evidence>
<evidence type="ECO:0000256" key="9">
    <source>
        <dbReference type="PIRNR" id="PIRNR011018"/>
    </source>
</evidence>
<organism evidence="11 12">
    <name type="scientific">Drosophila guanche</name>
    <name type="common">Fruit fly</name>
    <dbReference type="NCBI Taxonomy" id="7266"/>
    <lineage>
        <taxon>Eukaryota</taxon>
        <taxon>Metazoa</taxon>
        <taxon>Ecdysozoa</taxon>
        <taxon>Arthropoda</taxon>
        <taxon>Hexapoda</taxon>
        <taxon>Insecta</taxon>
        <taxon>Pterygota</taxon>
        <taxon>Neoptera</taxon>
        <taxon>Endopterygota</taxon>
        <taxon>Diptera</taxon>
        <taxon>Brachycera</taxon>
        <taxon>Muscomorpha</taxon>
        <taxon>Ephydroidea</taxon>
        <taxon>Drosophilidae</taxon>
        <taxon>Drosophila</taxon>
        <taxon>Sophophora</taxon>
    </lineage>
</organism>
<reference evidence="12" key="1">
    <citation type="submission" date="2018-01" db="EMBL/GenBank/DDBJ databases">
        <authorList>
            <person name="Alioto T."/>
            <person name="Alioto T."/>
        </authorList>
    </citation>
    <scope>NUCLEOTIDE SEQUENCE [LARGE SCALE GENOMIC DNA]</scope>
</reference>
<dbReference type="AlphaFoldDB" id="A0A3B0JGV8"/>
<evidence type="ECO:0000256" key="1">
    <source>
        <dbReference type="ARBA" id="ARBA00004389"/>
    </source>
</evidence>
<dbReference type="GO" id="GO:0009966">
    <property type="term" value="P:regulation of signal transduction"/>
    <property type="evidence" value="ECO:0007669"/>
    <property type="project" value="InterPro"/>
</dbReference>
<evidence type="ECO:0000256" key="4">
    <source>
        <dbReference type="ARBA" id="ARBA00022729"/>
    </source>
</evidence>
<dbReference type="GO" id="GO:0005789">
    <property type="term" value="C:endoplasmic reticulum membrane"/>
    <property type="evidence" value="ECO:0007669"/>
    <property type="project" value="UniProtKB-SubCell"/>
</dbReference>
<evidence type="ECO:0000256" key="5">
    <source>
        <dbReference type="ARBA" id="ARBA00022824"/>
    </source>
</evidence>
<dbReference type="InterPro" id="IPR016574">
    <property type="entry name" value="Nicalin"/>
</dbReference>
<evidence type="ECO:0000256" key="6">
    <source>
        <dbReference type="ARBA" id="ARBA00022989"/>
    </source>
</evidence>
<dbReference type="Proteomes" id="UP000268350">
    <property type="component" value="Unassembled WGS sequence"/>
</dbReference>
<dbReference type="CDD" id="cd03882">
    <property type="entry name" value="M28_nicalin_like"/>
    <property type="match status" value="1"/>
</dbReference>
<gene>
    <name evidence="11" type="ORF">DGUA_6G013310</name>
</gene>
<protein>
    <recommendedName>
        <fullName evidence="9">Nicalin</fullName>
    </recommendedName>
</protein>
<keyword evidence="8" id="KW-0325">Glycoprotein</keyword>
<evidence type="ECO:0000256" key="2">
    <source>
        <dbReference type="ARBA" id="ARBA00007717"/>
    </source>
</evidence>
<keyword evidence="5" id="KW-0256">Endoplasmic reticulum</keyword>
<comment type="similarity">
    <text evidence="2 9">Belongs to the nicastrin family.</text>
</comment>
<keyword evidence="7 10" id="KW-0472">Membrane</keyword>
<dbReference type="SUPFAM" id="SSF53187">
    <property type="entry name" value="Zn-dependent exopeptidases"/>
    <property type="match status" value="1"/>
</dbReference>
<name>A0A3B0JGV8_DROGU</name>
<keyword evidence="6 10" id="KW-1133">Transmembrane helix</keyword>
<evidence type="ECO:0000256" key="10">
    <source>
        <dbReference type="SAM" id="Phobius"/>
    </source>
</evidence>
<dbReference type="EMBL" id="OUUW01000006">
    <property type="protein sequence ID" value="SPP81624.1"/>
    <property type="molecule type" value="Genomic_DNA"/>
</dbReference>
<sequence>MLNEPDSFSDMFRSGIPYILLIALPALICCSPVMASEFEVMSMSKFDVNGQHFGSRVSSISLEARSLYSWNTSRHCVLTRLINLSVNDFDKIRQGAGGLIVMLPRNILELDVEVKEHITILEQEMLAHTGTVPIYFAPFNINLETIIDDITHTTFKAFSQNQTSVAQLITSVSANGYHATVGGSSNVANKNSKIPIIYGELAPNQLLLKPNENPVDGQKLPVILITATLKTFGVFNEYPVNSDVTVLLALVEMLSKLHSTTKMAPNYRLLFLISDTGLLLNFQGSKKWLEIDDNSALQNVEFVLCLDTIIESISSNPDMAIYMHVSKPPKEKTSISHFFKLLKSSAEKFAYNITVEGVHKKINLADTKLAWEHERFSIKRYPSFTLSSLKSHRSPSRTTIFKDDETRILEHTLKASRIIAEALASFLYKMEPTSSIFDGQFAIKEENILPYFGIKSVLHNNDVKDAFEKYLNNVKIIYDKADSRDPDFMFYNENDVKLNVYRVKPAIFDIFLTILIGFYLLIVFLGIQYFPLFYNIVSKLTRDETSQQTNGHYTERLKYK</sequence>
<dbReference type="PIRSF" id="PIRSF011018">
    <property type="entry name" value="Nicalin"/>
    <property type="match status" value="1"/>
</dbReference>
<keyword evidence="12" id="KW-1185">Reference proteome</keyword>
<keyword evidence="3 10" id="KW-0812">Transmembrane</keyword>
<evidence type="ECO:0000313" key="12">
    <source>
        <dbReference type="Proteomes" id="UP000268350"/>
    </source>
</evidence>
<dbReference type="PANTHER" id="PTHR31826">
    <property type="entry name" value="NICALIN"/>
    <property type="match status" value="1"/>
</dbReference>
<dbReference type="OrthoDB" id="5913609at2759"/>
<dbReference type="OMA" id="WSTSRHC"/>